<evidence type="ECO:0000259" key="1">
    <source>
        <dbReference type="Pfam" id="PF01557"/>
    </source>
</evidence>
<gene>
    <name evidence="2" type="ORF">GCM10007298_04110</name>
</gene>
<feature type="domain" description="Fumarylacetoacetase-like C-terminal" evidence="1">
    <location>
        <begin position="105"/>
        <end position="306"/>
    </location>
</feature>
<name>A0ABQ1U8U3_9NOCA</name>
<dbReference type="Proteomes" id="UP000632454">
    <property type="component" value="Unassembled WGS sequence"/>
</dbReference>
<proteinExistence type="predicted"/>
<comment type="caution">
    <text evidence="2">The sequence shown here is derived from an EMBL/GenBank/DDBJ whole genome shotgun (WGS) entry which is preliminary data.</text>
</comment>
<organism evidence="2 3">
    <name type="scientific">Williamsia phyllosphaerae</name>
    <dbReference type="NCBI Taxonomy" id="885042"/>
    <lineage>
        <taxon>Bacteria</taxon>
        <taxon>Bacillati</taxon>
        <taxon>Actinomycetota</taxon>
        <taxon>Actinomycetes</taxon>
        <taxon>Mycobacteriales</taxon>
        <taxon>Nocardiaceae</taxon>
        <taxon>Williamsia</taxon>
    </lineage>
</organism>
<dbReference type="SUPFAM" id="SSF56529">
    <property type="entry name" value="FAH"/>
    <property type="match status" value="1"/>
</dbReference>
<sequence length="331" mass="35711">MLLVTFMRDDTQCLGAVSKDTVVDLEAARSVLRPQMPSADFQSMIAFFETGSRGLDNGAALVDAALAEGAELVGGNGRPILTGRDDVRLLSPVPRPRRMRDFLTHLEHYRRSFGIEPPAPLQQFPISYNGNHEAILGPGDDIPWPAYSDQLDFELELGFFVSRAGRDISVADAPSYIAGITIFNDVSARDIQSFEMSAQVGPAKGKNFANVIGPAVLTYDEVDLDDLQVTARINGEKWAQGSAVDQSYSFEEVLAWASYGEDTVPGEFIGTGTVGGGCGIELDRWIQPGDVIELEATGIGVLKNQVGARELKTQSAGLPGFSHYPPRFGAN</sequence>
<evidence type="ECO:0000313" key="2">
    <source>
        <dbReference type="EMBL" id="GGF11302.1"/>
    </source>
</evidence>
<dbReference type="EMBL" id="BMCS01000001">
    <property type="protein sequence ID" value="GGF11302.1"/>
    <property type="molecule type" value="Genomic_DNA"/>
</dbReference>
<protein>
    <submittedName>
        <fullName evidence="2">2-hydroxyhepta-2,4-diene-1,7-dioate isomerase</fullName>
    </submittedName>
</protein>
<dbReference type="Pfam" id="PF01557">
    <property type="entry name" value="FAA_hydrolase"/>
    <property type="match status" value="1"/>
</dbReference>
<dbReference type="InterPro" id="IPR036663">
    <property type="entry name" value="Fumarylacetoacetase_C_sf"/>
</dbReference>
<dbReference type="InterPro" id="IPR011234">
    <property type="entry name" value="Fumarylacetoacetase-like_C"/>
</dbReference>
<evidence type="ECO:0000313" key="3">
    <source>
        <dbReference type="Proteomes" id="UP000632454"/>
    </source>
</evidence>
<reference evidence="3" key="1">
    <citation type="journal article" date="2019" name="Int. J. Syst. Evol. Microbiol.">
        <title>The Global Catalogue of Microorganisms (GCM) 10K type strain sequencing project: providing services to taxonomists for standard genome sequencing and annotation.</title>
        <authorList>
            <consortium name="The Broad Institute Genomics Platform"/>
            <consortium name="The Broad Institute Genome Sequencing Center for Infectious Disease"/>
            <person name="Wu L."/>
            <person name="Ma J."/>
        </authorList>
    </citation>
    <scope>NUCLEOTIDE SEQUENCE [LARGE SCALE GENOMIC DNA]</scope>
    <source>
        <strain evidence="3">CCM 7855</strain>
    </source>
</reference>
<keyword evidence="2" id="KW-0413">Isomerase</keyword>
<dbReference type="GO" id="GO:0016853">
    <property type="term" value="F:isomerase activity"/>
    <property type="evidence" value="ECO:0007669"/>
    <property type="project" value="UniProtKB-KW"/>
</dbReference>
<keyword evidence="3" id="KW-1185">Reference proteome</keyword>
<dbReference type="PANTHER" id="PTHR43211">
    <property type="entry name" value="FUMARYLACETOACETATE HYDROLASE"/>
    <property type="match status" value="1"/>
</dbReference>
<dbReference type="Gene3D" id="3.90.850.10">
    <property type="entry name" value="Fumarylacetoacetase-like, C-terminal domain"/>
    <property type="match status" value="1"/>
</dbReference>
<dbReference type="PANTHER" id="PTHR43211:SF1">
    <property type="entry name" value="BLL6422 PROTEIN"/>
    <property type="match status" value="1"/>
</dbReference>
<accession>A0ABQ1U8U3</accession>